<dbReference type="InterPro" id="IPR007484">
    <property type="entry name" value="Peptidase_M28"/>
</dbReference>
<reference evidence="3 4" key="1">
    <citation type="submission" date="2018-03" db="EMBL/GenBank/DDBJ databases">
        <title>Mesoflavibacter sp. HG37 and Mesoflavibacter sp. HG96 sp.nov., two marine bacteria isolated from seawater of Western Pacific Ocean.</title>
        <authorList>
            <person name="Cheng H."/>
            <person name="Wu Y.-H."/>
            <person name="Guo L.-L."/>
            <person name="Xu X.-W."/>
        </authorList>
    </citation>
    <scope>NUCLEOTIDE SEQUENCE [LARGE SCALE GENOMIC DNA]</scope>
    <source>
        <strain evidence="3 4">KCTC 32269</strain>
    </source>
</reference>
<dbReference type="InterPro" id="IPR046450">
    <property type="entry name" value="PA_dom_sf"/>
</dbReference>
<dbReference type="PROSITE" id="PS00018">
    <property type="entry name" value="EF_HAND_1"/>
    <property type="match status" value="1"/>
</dbReference>
<dbReference type="SUPFAM" id="SSF53187">
    <property type="entry name" value="Zn-dependent exopeptidases"/>
    <property type="match status" value="1"/>
</dbReference>
<organism evidence="3 4">
    <name type="scientific">Aurantibacter aestuarii</name>
    <dbReference type="NCBI Taxonomy" id="1266046"/>
    <lineage>
        <taxon>Bacteria</taxon>
        <taxon>Pseudomonadati</taxon>
        <taxon>Bacteroidota</taxon>
        <taxon>Flavobacteriia</taxon>
        <taxon>Flavobacteriales</taxon>
        <taxon>Flavobacteriaceae</taxon>
        <taxon>Aurantibacter</taxon>
    </lineage>
</organism>
<sequence>MKKLIAVVLTSGLLYACGSTQNGADTTSKESSETNMNDNDVVTYANTITKEELKASLYTYASDEFEGRETGEPGQKKAVNFLKEYYESFGVPAAKADGNYFQTVELQVMDVPTITMSVNGETFKNIDDYVSVSNSKTGVLNANEFVYAGFGISDEAYDSYKNLDVKDKVVLIKSGEPKNESGIYTITGTTEASKWSNFRQEFANKRDAALENGAKAVLFYYPQVYAMAANRFGTTSGRMSLVEEGESTYYFLINTKLAEALVKDITTNNTSKTVPATINLDFKSNAKPIQSENVAAYIKGSEKPDEVIVISAHLDHEGIKDGKVYNGADDDGSGTVAVLEIAEAFAKAKADGKGPKRSILFLNVTGEEKGLLGSQYYTDIDPIFPLANTVADLNIDMIGRTDPKRESTNRNYLYLIGSDKLSTDLHNISEEANKKYMNIELDYTFNDENDPNRFYYRSDHYNFAKNNIPVIFYFNGTHDDYHQPSDTPDKIQYDLLENRTRLIFYTAWEIANREDRLVVDKAN</sequence>
<dbReference type="InterPro" id="IPR045175">
    <property type="entry name" value="M28_fam"/>
</dbReference>
<dbReference type="PROSITE" id="PS51257">
    <property type="entry name" value="PROKAR_LIPOPROTEIN"/>
    <property type="match status" value="1"/>
</dbReference>
<dbReference type="EMBL" id="PXOQ01000015">
    <property type="protein sequence ID" value="PSG86336.1"/>
    <property type="molecule type" value="Genomic_DNA"/>
</dbReference>
<comment type="caution">
    <text evidence="3">The sequence shown here is derived from an EMBL/GenBank/DDBJ whole genome shotgun (WGS) entry which is preliminary data.</text>
</comment>
<keyword evidence="4" id="KW-1185">Reference proteome</keyword>
<gene>
    <name evidence="3" type="ORF">C7H52_11625</name>
</gene>
<dbReference type="Pfam" id="PF04389">
    <property type="entry name" value="Peptidase_M28"/>
    <property type="match status" value="1"/>
</dbReference>
<dbReference type="GO" id="GO:0008235">
    <property type="term" value="F:metalloexopeptidase activity"/>
    <property type="evidence" value="ECO:0007669"/>
    <property type="project" value="InterPro"/>
</dbReference>
<proteinExistence type="predicted"/>
<dbReference type="PANTHER" id="PTHR12147">
    <property type="entry name" value="METALLOPEPTIDASE M28 FAMILY MEMBER"/>
    <property type="match status" value="1"/>
</dbReference>
<protein>
    <submittedName>
        <fullName evidence="3">Peptidase</fullName>
    </submittedName>
</protein>
<dbReference type="RefSeq" id="WP_106464075.1">
    <property type="nucleotide sequence ID" value="NZ_PXOQ01000015.1"/>
</dbReference>
<evidence type="ECO:0000259" key="2">
    <source>
        <dbReference type="Pfam" id="PF04389"/>
    </source>
</evidence>
<name>A0A2T1N592_9FLAO</name>
<feature type="signal peptide" evidence="1">
    <location>
        <begin position="1"/>
        <end position="24"/>
    </location>
</feature>
<dbReference type="PANTHER" id="PTHR12147:SF26">
    <property type="entry name" value="PEPTIDASE M28 DOMAIN-CONTAINING PROTEIN"/>
    <property type="match status" value="1"/>
</dbReference>
<dbReference type="GO" id="GO:0006508">
    <property type="term" value="P:proteolysis"/>
    <property type="evidence" value="ECO:0007669"/>
    <property type="project" value="InterPro"/>
</dbReference>
<dbReference type="Gene3D" id="3.40.630.10">
    <property type="entry name" value="Zn peptidases"/>
    <property type="match status" value="1"/>
</dbReference>
<evidence type="ECO:0000313" key="4">
    <source>
        <dbReference type="Proteomes" id="UP000238426"/>
    </source>
</evidence>
<dbReference type="SUPFAM" id="SSF52025">
    <property type="entry name" value="PA domain"/>
    <property type="match status" value="1"/>
</dbReference>
<evidence type="ECO:0000256" key="1">
    <source>
        <dbReference type="SAM" id="SignalP"/>
    </source>
</evidence>
<accession>A0A2T1N592</accession>
<feature type="domain" description="Peptidase M28" evidence="2">
    <location>
        <begin position="293"/>
        <end position="505"/>
    </location>
</feature>
<dbReference type="Proteomes" id="UP000238426">
    <property type="component" value="Unassembled WGS sequence"/>
</dbReference>
<keyword evidence="1" id="KW-0732">Signal</keyword>
<feature type="chain" id="PRO_5015468821" evidence="1">
    <location>
        <begin position="25"/>
        <end position="523"/>
    </location>
</feature>
<dbReference type="InterPro" id="IPR018247">
    <property type="entry name" value="EF_Hand_1_Ca_BS"/>
</dbReference>
<dbReference type="AlphaFoldDB" id="A0A2T1N592"/>
<dbReference type="OrthoDB" id="9778250at2"/>
<evidence type="ECO:0000313" key="3">
    <source>
        <dbReference type="EMBL" id="PSG86336.1"/>
    </source>
</evidence>
<dbReference type="Gene3D" id="3.50.30.30">
    <property type="match status" value="1"/>
</dbReference>